<dbReference type="EMBL" id="JBHUJC010000020">
    <property type="protein sequence ID" value="MFD2276256.1"/>
    <property type="molecule type" value="Genomic_DNA"/>
</dbReference>
<name>A0ABW5E135_9BACT</name>
<reference evidence="3" key="1">
    <citation type="journal article" date="2019" name="Int. J. Syst. Evol. Microbiol.">
        <title>The Global Catalogue of Microorganisms (GCM) 10K type strain sequencing project: providing services to taxonomists for standard genome sequencing and annotation.</title>
        <authorList>
            <consortium name="The Broad Institute Genomics Platform"/>
            <consortium name="The Broad Institute Genome Sequencing Center for Infectious Disease"/>
            <person name="Wu L."/>
            <person name="Ma J."/>
        </authorList>
    </citation>
    <scope>NUCLEOTIDE SEQUENCE [LARGE SCALE GENOMIC DNA]</scope>
    <source>
        <strain evidence="3">JCM 16545</strain>
    </source>
</reference>
<keyword evidence="3" id="KW-1185">Reference proteome</keyword>
<dbReference type="RefSeq" id="WP_377094405.1">
    <property type="nucleotide sequence ID" value="NZ_JBHSJM010000001.1"/>
</dbReference>
<evidence type="ECO:0000313" key="2">
    <source>
        <dbReference type="EMBL" id="MFD2276256.1"/>
    </source>
</evidence>
<proteinExistence type="predicted"/>
<organism evidence="2 3">
    <name type="scientific">Rubritalea spongiae</name>
    <dbReference type="NCBI Taxonomy" id="430797"/>
    <lineage>
        <taxon>Bacteria</taxon>
        <taxon>Pseudomonadati</taxon>
        <taxon>Verrucomicrobiota</taxon>
        <taxon>Verrucomicrobiia</taxon>
        <taxon>Verrucomicrobiales</taxon>
        <taxon>Rubritaleaceae</taxon>
        <taxon>Rubritalea</taxon>
    </lineage>
</organism>
<protein>
    <submittedName>
        <fullName evidence="2">DUF3127 domain-containing protein</fullName>
    </submittedName>
</protein>
<gene>
    <name evidence="2" type="ORF">ACFSQZ_07235</name>
</gene>
<feature type="region of interest" description="Disordered" evidence="1">
    <location>
        <begin position="89"/>
        <end position="129"/>
    </location>
</feature>
<dbReference type="Pfam" id="PF11325">
    <property type="entry name" value="DUF3127"/>
    <property type="match status" value="1"/>
</dbReference>
<comment type="caution">
    <text evidence="2">The sequence shown here is derived from an EMBL/GenBank/DDBJ whole genome shotgun (WGS) entry which is preliminary data.</text>
</comment>
<accession>A0ABW5E135</accession>
<sequence>MFEISGKIKLIDDTQTFSSGFTKREFVVTTGDKYPQDIKFETVKDKCAFLDNFSVGQEVNVNFDIRGNEYNGRYYVNLNCWKIQAASGQSGQQSAPQKEPNFDNPFGNQQEPSAADLRSNLDDGDDIPF</sequence>
<evidence type="ECO:0000256" key="1">
    <source>
        <dbReference type="SAM" id="MobiDB-lite"/>
    </source>
</evidence>
<dbReference type="Proteomes" id="UP001597297">
    <property type="component" value="Unassembled WGS sequence"/>
</dbReference>
<dbReference type="InterPro" id="IPR021474">
    <property type="entry name" value="DUF3127"/>
</dbReference>
<evidence type="ECO:0000313" key="3">
    <source>
        <dbReference type="Proteomes" id="UP001597297"/>
    </source>
</evidence>